<dbReference type="PANTHER" id="PTHR21262">
    <property type="entry name" value="GUANOSINE-3',5'-BIS DIPHOSPHATE 3'-PYROPHOSPHOHYDROLASE"/>
    <property type="match status" value="1"/>
</dbReference>
<evidence type="ECO:0000256" key="2">
    <source>
        <dbReference type="ARBA" id="ARBA00007476"/>
    </source>
</evidence>
<dbReference type="FunFam" id="3.30.460.10:FF:000025">
    <property type="entry name" value="probable GTP diphosphokinase CRSH, chloroplastic"/>
    <property type="match status" value="1"/>
</dbReference>
<dbReference type="InterPro" id="IPR018247">
    <property type="entry name" value="EF_Hand_1_Ca_BS"/>
</dbReference>
<keyword evidence="13" id="KW-0809">Transit peptide</keyword>
<dbReference type="GO" id="GO:0016301">
    <property type="term" value="F:kinase activity"/>
    <property type="evidence" value="ECO:0007669"/>
    <property type="project" value="UniProtKB-KW"/>
</dbReference>
<keyword evidence="7" id="KW-0479">Metal-binding</keyword>
<dbReference type="GO" id="GO:0015969">
    <property type="term" value="P:guanosine tetraphosphate metabolic process"/>
    <property type="evidence" value="ECO:0007669"/>
    <property type="project" value="InterPro"/>
</dbReference>
<dbReference type="Gene3D" id="3.30.460.10">
    <property type="entry name" value="Beta Polymerase, domain 2"/>
    <property type="match status" value="1"/>
</dbReference>
<keyword evidence="6" id="KW-0808">Transferase</keyword>
<evidence type="ECO:0000259" key="19">
    <source>
        <dbReference type="PROSITE" id="PS50222"/>
    </source>
</evidence>
<feature type="compositionally biased region" description="Polar residues" evidence="18">
    <location>
        <begin position="134"/>
        <end position="145"/>
    </location>
</feature>
<dbReference type="EMBL" id="LR862147">
    <property type="protein sequence ID" value="CAD1828646.1"/>
    <property type="molecule type" value="Genomic_DNA"/>
</dbReference>
<evidence type="ECO:0000256" key="16">
    <source>
        <dbReference type="ARBA" id="ARBA00051333"/>
    </source>
</evidence>
<evidence type="ECO:0000256" key="9">
    <source>
        <dbReference type="ARBA" id="ARBA00022741"/>
    </source>
</evidence>
<evidence type="ECO:0000256" key="1">
    <source>
        <dbReference type="ARBA" id="ARBA00004229"/>
    </source>
</evidence>
<dbReference type="FunFam" id="1.10.3210.10:FF:000019">
    <property type="entry name" value="Probable GTP diphosphokinase CRSH, chloroplastic"/>
    <property type="match status" value="1"/>
</dbReference>
<dbReference type="Pfam" id="PF13328">
    <property type="entry name" value="HD_4"/>
    <property type="match status" value="1"/>
</dbReference>
<keyword evidence="12" id="KW-0067">ATP-binding</keyword>
<sequence length="703" mass="78585">MVEREEEIGGRGVPWGNDAAAEVAGERGNAAARGGAREIGEREGEGAGVWDRKAKREEGLRLPNSDGVRSEWSWGGVAEKRGNGFASRESRLDPTLLLPLLHLLHPLRHHRHGHRPHHHHRHLLLLLRPILNSKSSPTSSRSGNLSPKIPSPPLRPLATTTPTTHSSSTPPLSSPMATGIEQRGGRMVAELVGAFNELTERMGSLSNSSSSQLLFKSLKLSIPLLQAMPLALDGRSRLSRALSVALLLADLQMDAEVISAGVLREALEAGALTMHEVKSQIGTGTAHLLHESLRMKHVPSKFEILDDENATALRRYCLTYYDIRAVIIQLTLKLDTMRHLDYFPKYYQQTVSLEVMKIYAPLAYAVGVGTLSLEMEGLSFRYLFPFSYLYLDTWLRNHETENEPLIDIYRKQLLDLLKADEELNKLVGDISVKGRFKSRFSTMKKLLKDGRKPEEVNDLLGLRVILNPKCGEDMHKWGNRACYRAYEVIQNVWKEVPDRTKDYIARPKTNGYRSLHVAVDVSEEGKMRPLMEIQIRTTEMDMLAAGGAASHSLYKGGLTDPGEAKRLKAIMMAAAEVAALRLRDLPPGNNTGVEIDCRNRVFCLLDKNGDGRISIEELTEVMEELGAGGEDAKELMHLLDENSDGSLSSEEFDLFQRQVQMMRNLEDKDEHYRTMLVEKLETIDSAGLIQVYRKELGDKLSVS</sequence>
<evidence type="ECO:0000256" key="17">
    <source>
        <dbReference type="ARBA" id="ARBA00060331"/>
    </source>
</evidence>
<dbReference type="SUPFAM" id="SSF81301">
    <property type="entry name" value="Nucleotidyltransferase"/>
    <property type="match status" value="1"/>
</dbReference>
<evidence type="ECO:0000256" key="18">
    <source>
        <dbReference type="SAM" id="MobiDB-lite"/>
    </source>
</evidence>
<reference evidence="21" key="1">
    <citation type="submission" date="2020-07" db="EMBL/GenBank/DDBJ databases">
        <authorList>
            <person name="Lin J."/>
        </authorList>
    </citation>
    <scope>NUCLEOTIDE SEQUENCE</scope>
</reference>
<keyword evidence="5" id="KW-0934">Plastid</keyword>
<evidence type="ECO:0000256" key="14">
    <source>
        <dbReference type="ARBA" id="ARBA00023016"/>
    </source>
</evidence>
<evidence type="ECO:0000256" key="15">
    <source>
        <dbReference type="ARBA" id="ARBA00023134"/>
    </source>
</evidence>
<dbReference type="InterPro" id="IPR011992">
    <property type="entry name" value="EF-hand-dom_pair"/>
</dbReference>
<feature type="compositionally biased region" description="Basic and acidic residues" evidence="18">
    <location>
        <begin position="35"/>
        <end position="48"/>
    </location>
</feature>
<evidence type="ECO:0000256" key="3">
    <source>
        <dbReference type="ARBA" id="ARBA00013251"/>
    </source>
</evidence>
<feature type="region of interest" description="Disordered" evidence="18">
    <location>
        <begin position="134"/>
        <end position="175"/>
    </location>
</feature>
<dbReference type="PROSITE" id="PS00018">
    <property type="entry name" value="EF_HAND_1"/>
    <property type="match status" value="2"/>
</dbReference>
<keyword evidence="10" id="KW-0418">Kinase</keyword>
<name>A0A6V7PDM3_ANACO</name>
<protein>
    <recommendedName>
        <fullName evidence="3">GTP diphosphokinase</fullName>
        <ecNumber evidence="3">2.7.6.5</ecNumber>
    </recommendedName>
</protein>
<dbReference type="InterPro" id="IPR002048">
    <property type="entry name" value="EF_hand_dom"/>
</dbReference>
<dbReference type="SUPFAM" id="SSF47473">
    <property type="entry name" value="EF-hand"/>
    <property type="match status" value="1"/>
</dbReference>
<dbReference type="PROSITE" id="PS51831">
    <property type="entry name" value="HD"/>
    <property type="match status" value="1"/>
</dbReference>
<evidence type="ECO:0000256" key="6">
    <source>
        <dbReference type="ARBA" id="ARBA00022679"/>
    </source>
</evidence>
<feature type="domain" description="EF-hand" evidence="19">
    <location>
        <begin position="630"/>
        <end position="662"/>
    </location>
</feature>
<evidence type="ECO:0000313" key="21">
    <source>
        <dbReference type="EMBL" id="CAD1828646.1"/>
    </source>
</evidence>
<evidence type="ECO:0000256" key="13">
    <source>
        <dbReference type="ARBA" id="ARBA00022946"/>
    </source>
</evidence>
<evidence type="ECO:0000259" key="20">
    <source>
        <dbReference type="PROSITE" id="PS51831"/>
    </source>
</evidence>
<keyword evidence="4" id="KW-0150">Chloroplast</keyword>
<dbReference type="AlphaFoldDB" id="A0A6V7PDM3"/>
<dbReference type="PANTHER" id="PTHR21262:SF12">
    <property type="entry name" value="GTP DIPHOSPHOKINASE CRSH, CHLOROPLASTIC-RELATED"/>
    <property type="match status" value="1"/>
</dbReference>
<accession>A0A6V7PDM3</accession>
<dbReference type="GO" id="GO:0009507">
    <property type="term" value="C:chloroplast"/>
    <property type="evidence" value="ECO:0007669"/>
    <property type="project" value="UniProtKB-SubCell"/>
</dbReference>
<keyword evidence="9" id="KW-0547">Nucleotide-binding</keyword>
<comment type="function">
    <text evidence="17">Possesses calcium-dependent ppGpp (guanosine 3'-diphosphate 5'-diphosphate) synthetase activity in vitro and is able to functionally complement E.coli relA mutants. May be involved in a rapid plant ppGpp-mediated response to pathogens and other stresses.</text>
</comment>
<dbReference type="GO" id="GO:0005525">
    <property type="term" value="F:GTP binding"/>
    <property type="evidence" value="ECO:0007669"/>
    <property type="project" value="UniProtKB-KW"/>
</dbReference>
<dbReference type="PROSITE" id="PS50222">
    <property type="entry name" value="EF_HAND_2"/>
    <property type="match status" value="2"/>
</dbReference>
<feature type="compositionally biased region" description="Low complexity" evidence="18">
    <location>
        <begin position="156"/>
        <end position="175"/>
    </location>
</feature>
<evidence type="ECO:0000256" key="4">
    <source>
        <dbReference type="ARBA" id="ARBA00022528"/>
    </source>
</evidence>
<evidence type="ECO:0000256" key="10">
    <source>
        <dbReference type="ARBA" id="ARBA00022777"/>
    </source>
</evidence>
<feature type="domain" description="EF-hand" evidence="19">
    <location>
        <begin position="593"/>
        <end position="628"/>
    </location>
</feature>
<dbReference type="SMART" id="SM00954">
    <property type="entry name" value="RelA_SpoT"/>
    <property type="match status" value="1"/>
</dbReference>
<proteinExistence type="inferred from homology"/>
<keyword evidence="11" id="KW-0106">Calcium</keyword>
<evidence type="ECO:0000256" key="8">
    <source>
        <dbReference type="ARBA" id="ARBA00022737"/>
    </source>
</evidence>
<feature type="region of interest" description="Disordered" evidence="18">
    <location>
        <begin position="28"/>
        <end position="48"/>
    </location>
</feature>
<feature type="domain" description="HD" evidence="20">
    <location>
        <begin position="237"/>
        <end position="337"/>
    </location>
</feature>
<dbReference type="CDD" id="cd05399">
    <property type="entry name" value="NT_Rel-Spo_like"/>
    <property type="match status" value="1"/>
</dbReference>
<dbReference type="Pfam" id="PF13499">
    <property type="entry name" value="EF-hand_7"/>
    <property type="match status" value="1"/>
</dbReference>
<evidence type="ECO:0000256" key="11">
    <source>
        <dbReference type="ARBA" id="ARBA00022837"/>
    </source>
</evidence>
<dbReference type="Pfam" id="PF04607">
    <property type="entry name" value="RelA_SpoT"/>
    <property type="match status" value="1"/>
</dbReference>
<gene>
    <name evidence="21" type="ORF">CB5_LOCUS11857</name>
</gene>
<comment type="subcellular location">
    <subcellularLocation>
        <location evidence="1">Plastid</location>
        <location evidence="1">Chloroplast</location>
    </subcellularLocation>
</comment>
<comment type="catalytic activity">
    <reaction evidence="16">
        <text>GTP + ATP = guanosine 3'-diphosphate 5'-triphosphate + AMP</text>
        <dbReference type="Rhea" id="RHEA:22088"/>
        <dbReference type="ChEBI" id="CHEBI:30616"/>
        <dbReference type="ChEBI" id="CHEBI:37565"/>
        <dbReference type="ChEBI" id="CHEBI:142410"/>
        <dbReference type="ChEBI" id="CHEBI:456215"/>
        <dbReference type="EC" id="2.7.6.5"/>
    </reaction>
    <physiologicalReaction direction="right-to-left" evidence="16">
        <dbReference type="Rhea" id="RHEA:22090"/>
    </physiologicalReaction>
</comment>
<dbReference type="FunFam" id="1.10.238.10:FF:000287">
    <property type="entry name" value="Probable GTP diphosphokinase CRSH, chloroplastic"/>
    <property type="match status" value="1"/>
</dbReference>
<dbReference type="InterPro" id="IPR006674">
    <property type="entry name" value="HD_domain"/>
</dbReference>
<evidence type="ECO:0000256" key="7">
    <source>
        <dbReference type="ARBA" id="ARBA00022723"/>
    </source>
</evidence>
<dbReference type="EC" id="2.7.6.5" evidence="3"/>
<dbReference type="GO" id="GO:0005509">
    <property type="term" value="F:calcium ion binding"/>
    <property type="evidence" value="ECO:0007669"/>
    <property type="project" value="InterPro"/>
</dbReference>
<dbReference type="Gene3D" id="1.10.238.10">
    <property type="entry name" value="EF-hand"/>
    <property type="match status" value="1"/>
</dbReference>
<dbReference type="SMART" id="SM00054">
    <property type="entry name" value="EFh"/>
    <property type="match status" value="2"/>
</dbReference>
<dbReference type="GO" id="GO:0008728">
    <property type="term" value="F:GTP diphosphokinase activity"/>
    <property type="evidence" value="ECO:0007669"/>
    <property type="project" value="UniProtKB-EC"/>
</dbReference>
<keyword evidence="14" id="KW-0346">Stress response</keyword>
<comment type="similarity">
    <text evidence="2">Belongs to the RelA/SpoT family.</text>
</comment>
<dbReference type="InterPro" id="IPR043519">
    <property type="entry name" value="NT_sf"/>
</dbReference>
<keyword evidence="8" id="KW-0677">Repeat</keyword>
<dbReference type="SUPFAM" id="SSF109604">
    <property type="entry name" value="HD-domain/PDEase-like"/>
    <property type="match status" value="1"/>
</dbReference>
<dbReference type="CDD" id="cd00051">
    <property type="entry name" value="EFh"/>
    <property type="match status" value="1"/>
</dbReference>
<dbReference type="InterPro" id="IPR007685">
    <property type="entry name" value="RelA_SpoT"/>
</dbReference>
<keyword evidence="15" id="KW-0342">GTP-binding</keyword>
<organism evidence="21">
    <name type="scientific">Ananas comosus var. bracteatus</name>
    <name type="common">red pineapple</name>
    <dbReference type="NCBI Taxonomy" id="296719"/>
    <lineage>
        <taxon>Eukaryota</taxon>
        <taxon>Viridiplantae</taxon>
        <taxon>Streptophyta</taxon>
        <taxon>Embryophyta</taxon>
        <taxon>Tracheophyta</taxon>
        <taxon>Spermatophyta</taxon>
        <taxon>Magnoliopsida</taxon>
        <taxon>Liliopsida</taxon>
        <taxon>Poales</taxon>
        <taxon>Bromeliaceae</taxon>
        <taxon>Bromelioideae</taxon>
        <taxon>Ananas</taxon>
    </lineage>
</organism>
<evidence type="ECO:0000256" key="5">
    <source>
        <dbReference type="ARBA" id="ARBA00022640"/>
    </source>
</evidence>
<evidence type="ECO:0000256" key="12">
    <source>
        <dbReference type="ARBA" id="ARBA00022840"/>
    </source>
</evidence>
<dbReference type="GO" id="GO:0005524">
    <property type="term" value="F:ATP binding"/>
    <property type="evidence" value="ECO:0007669"/>
    <property type="project" value="UniProtKB-KW"/>
</dbReference>
<dbReference type="Gene3D" id="1.10.3210.10">
    <property type="entry name" value="Hypothetical protein af1432"/>
    <property type="match status" value="1"/>
</dbReference>